<keyword evidence="4 5" id="KW-0472">Membrane</keyword>
<evidence type="ECO:0000256" key="2">
    <source>
        <dbReference type="ARBA" id="ARBA00022692"/>
    </source>
</evidence>
<accession>A0A6U8DQP9</accession>
<feature type="transmembrane region" description="Helical" evidence="5">
    <location>
        <begin position="149"/>
        <end position="167"/>
    </location>
</feature>
<evidence type="ECO:0000256" key="1">
    <source>
        <dbReference type="ARBA" id="ARBA00004141"/>
    </source>
</evidence>
<dbReference type="GO" id="GO:0005886">
    <property type="term" value="C:plasma membrane"/>
    <property type="evidence" value="ECO:0007669"/>
    <property type="project" value="InterPro"/>
</dbReference>
<evidence type="ECO:0000313" key="7">
    <source>
        <dbReference type="EMBL" id="CAD9018202.1"/>
    </source>
</evidence>
<feature type="transmembrane region" description="Helical" evidence="5">
    <location>
        <begin position="61"/>
        <end position="83"/>
    </location>
</feature>
<comment type="subcellular location">
    <subcellularLocation>
        <location evidence="1">Membrane</location>
        <topology evidence="1">Multi-pass membrane protein</topology>
    </subcellularLocation>
</comment>
<feature type="transmembrane region" description="Helical" evidence="5">
    <location>
        <begin position="12"/>
        <end position="35"/>
    </location>
</feature>
<evidence type="ECO:0000256" key="5">
    <source>
        <dbReference type="SAM" id="Phobius"/>
    </source>
</evidence>
<dbReference type="PANTHER" id="PTHR31086">
    <property type="entry name" value="ALUMINUM-ACTIVATED MALATE TRANSPORTER 10"/>
    <property type="match status" value="1"/>
</dbReference>
<evidence type="ECO:0000256" key="4">
    <source>
        <dbReference type="ARBA" id="ARBA00023136"/>
    </source>
</evidence>
<dbReference type="Pfam" id="PF04632">
    <property type="entry name" value="FUSC"/>
    <property type="match status" value="1"/>
</dbReference>
<dbReference type="EMBL" id="HBGA01078532">
    <property type="protein sequence ID" value="CAD9018202.1"/>
    <property type="molecule type" value="Transcribed_RNA"/>
</dbReference>
<proteinExistence type="predicted"/>
<gene>
    <name evidence="6" type="ORF">EGYM00392_LOCUS29311</name>
    <name evidence="7" type="ORF">EGYM00392_LOCUS29312</name>
</gene>
<evidence type="ECO:0008006" key="8">
    <source>
        <dbReference type="Google" id="ProtNLM"/>
    </source>
</evidence>
<protein>
    <recommendedName>
        <fullName evidence="8">DUF2421 domain-containing protein</fullName>
    </recommendedName>
</protein>
<feature type="transmembrane region" description="Helical" evidence="5">
    <location>
        <begin position="117"/>
        <end position="137"/>
    </location>
</feature>
<evidence type="ECO:0000313" key="6">
    <source>
        <dbReference type="EMBL" id="CAD9018201.1"/>
    </source>
</evidence>
<dbReference type="InterPro" id="IPR006726">
    <property type="entry name" value="PHBA_efflux_AaeB/fusaric-R"/>
</dbReference>
<keyword evidence="3 5" id="KW-1133">Transmembrane helix</keyword>
<organism evidence="7">
    <name type="scientific">Eutreptiella gymnastica</name>
    <dbReference type="NCBI Taxonomy" id="73025"/>
    <lineage>
        <taxon>Eukaryota</taxon>
        <taxon>Discoba</taxon>
        <taxon>Euglenozoa</taxon>
        <taxon>Euglenida</taxon>
        <taxon>Spirocuta</taxon>
        <taxon>Euglenophyceae</taxon>
        <taxon>Eutreptiales</taxon>
        <taxon>Eutreptiaceae</taxon>
        <taxon>Eutreptiella</taxon>
    </lineage>
</organism>
<sequence length="373" mass="39761">MGPLAGPAGHRTVQVAMAVALSTLFTLHPSLQAWLHNRGAWSSMTVVLVLEQTCGATLHKALLRILGTAAGGLASVAMLHVAYCIPHQPLRALCTGLLLSTWCLGNEWLRARHAAHGYAFVVGNLTAALLVMSSYTAPGGVVAMAVDRLLAVLAGVVCVASASALVWPNYSHTESQAALERASSAVFQLGATTVCLLRADVGQRVEFLQQAYALEASIMGDLQKSASAMPLWGLEERWASAALPRSRAQQIGVHVRGLLHTLMSLVHVVEAGQLPMDTDSASLKQLHWRFSAFQDRLQGWLRAPKASNRQACGEAIAQLQAAVDSFACTESGPEGPLPAPHPIVQCTLQCTVYHWGELARVWGLLPSVAPKQD</sequence>
<evidence type="ECO:0000256" key="3">
    <source>
        <dbReference type="ARBA" id="ARBA00022989"/>
    </source>
</evidence>
<dbReference type="AlphaFoldDB" id="A0A6U8DQP9"/>
<dbReference type="EMBL" id="HBGA01078531">
    <property type="protein sequence ID" value="CAD9018201.1"/>
    <property type="molecule type" value="Transcribed_RNA"/>
</dbReference>
<name>A0A6U8DQP9_9EUGL</name>
<keyword evidence="2 5" id="KW-0812">Transmembrane</keyword>
<dbReference type="GO" id="GO:0022857">
    <property type="term" value="F:transmembrane transporter activity"/>
    <property type="evidence" value="ECO:0007669"/>
    <property type="project" value="InterPro"/>
</dbReference>
<reference evidence="7" key="1">
    <citation type="submission" date="2021-01" db="EMBL/GenBank/DDBJ databases">
        <authorList>
            <person name="Corre E."/>
            <person name="Pelletier E."/>
            <person name="Niang G."/>
            <person name="Scheremetjew M."/>
            <person name="Finn R."/>
            <person name="Kale V."/>
            <person name="Holt S."/>
            <person name="Cochrane G."/>
            <person name="Meng A."/>
            <person name="Brown T."/>
            <person name="Cohen L."/>
        </authorList>
    </citation>
    <scope>NUCLEOTIDE SEQUENCE</scope>
    <source>
        <strain evidence="7">NIES-381</strain>
    </source>
</reference>